<keyword evidence="2" id="KW-1185">Reference proteome</keyword>
<reference evidence="1 2" key="1">
    <citation type="submission" date="2017-10" db="EMBL/GenBank/DDBJ databases">
        <title>Sequencing the genomes of 1000 actinobacteria strains.</title>
        <authorList>
            <person name="Klenk H.-P."/>
        </authorList>
    </citation>
    <scope>NUCLEOTIDE SEQUENCE [LARGE SCALE GENOMIC DNA]</scope>
    <source>
        <strain evidence="1 2">DSM 21574</strain>
    </source>
</reference>
<comment type="caution">
    <text evidence="1">The sequence shown here is derived from an EMBL/GenBank/DDBJ whole genome shotgun (WGS) entry which is preliminary data.</text>
</comment>
<proteinExistence type="predicted"/>
<dbReference type="Proteomes" id="UP000221394">
    <property type="component" value="Unassembled WGS sequence"/>
</dbReference>
<gene>
    <name evidence="1" type="ORF">ATL41_2480</name>
</gene>
<dbReference type="OrthoDB" id="3254362at2"/>
<dbReference type="AlphaFoldDB" id="A0A2A9EGQ9"/>
<evidence type="ECO:0000313" key="1">
    <source>
        <dbReference type="EMBL" id="PFG37711.1"/>
    </source>
</evidence>
<name>A0A2A9EGQ9_9MICO</name>
<dbReference type="RefSeq" id="WP_098458724.1">
    <property type="nucleotide sequence ID" value="NZ_PDJH01000001.1"/>
</dbReference>
<evidence type="ECO:0000313" key="2">
    <source>
        <dbReference type="Proteomes" id="UP000221394"/>
    </source>
</evidence>
<dbReference type="EMBL" id="PDJH01000001">
    <property type="protein sequence ID" value="PFG37711.1"/>
    <property type="molecule type" value="Genomic_DNA"/>
</dbReference>
<protein>
    <submittedName>
        <fullName evidence="1">Uncharacterized protein</fullName>
    </submittedName>
</protein>
<organism evidence="1 2">
    <name type="scientific">Flavimobilis soli</name>
    <dbReference type="NCBI Taxonomy" id="442709"/>
    <lineage>
        <taxon>Bacteria</taxon>
        <taxon>Bacillati</taxon>
        <taxon>Actinomycetota</taxon>
        <taxon>Actinomycetes</taxon>
        <taxon>Micrococcales</taxon>
        <taxon>Jonesiaceae</taxon>
        <taxon>Flavimobilis</taxon>
    </lineage>
</organism>
<sequence length="138" mass="14805">MTDDSRTWAEQRREQALAHGERLAAAKAQETVRARALVAEFIERARAAGVPAEPLLARDYSGRGPFRTGKHGWYVRANRTAAVGDDGEFYVLVVEGGLLARLRGATLTPSDPPLVLGAGGRDGESIALRDALARVAPE</sequence>
<accession>A0A2A9EGQ9</accession>